<comment type="similarity">
    <text evidence="1">Belongs to the SNF8 family.</text>
</comment>
<dbReference type="SUPFAM" id="SSF46785">
    <property type="entry name" value="Winged helix' DNA-binding domain"/>
    <property type="match status" value="2"/>
</dbReference>
<dbReference type="HOGENOM" id="CLU_070147_2_0_1"/>
<dbReference type="Gene3D" id="1.10.10.10">
    <property type="entry name" value="Winged helix-like DNA-binding domain superfamily/Winged helix DNA-binding domain"/>
    <property type="match status" value="2"/>
</dbReference>
<sequence length="245" mass="28544">MYGGKQAMMKQLEQQQARQQMGQQLMQQKITRMKDIYNVFQENMQKYAAQYANEINKDPNFRDNFNQLCQNLGIDPMISQKTLFSNLGFGDFYNELAMKILDITARKRNENGGMMKLIDIINEFEKRYKTKISKKDIQEALKTITCLGGCQLVNNEYVSTSNLSMSGDFNSVIEIAEKYGHVSEQLMKEQKGWNKDKFKLVIDQLRGEGMVWVDKKTQSGLPNYYFPSMLNSFVDNLQEFSKYIK</sequence>
<dbReference type="GO" id="GO:0000814">
    <property type="term" value="C:ESCRT II complex"/>
    <property type="evidence" value="ECO:0007669"/>
    <property type="project" value="InterPro"/>
</dbReference>
<dbReference type="Gene3D" id="6.10.140.180">
    <property type="match status" value="1"/>
</dbReference>
<dbReference type="OrthoDB" id="283883at2759"/>
<name>Q239A6_TETTS</name>
<evidence type="ECO:0000256" key="1">
    <source>
        <dbReference type="ARBA" id="ARBA00009834"/>
    </source>
</evidence>
<dbReference type="eggNOG" id="KOG3341">
    <property type="taxonomic scope" value="Eukaryota"/>
</dbReference>
<dbReference type="InterPro" id="IPR016689">
    <property type="entry name" value="ESCRT-2_cplx_Snf8"/>
</dbReference>
<accession>Q239A6</accession>
<evidence type="ECO:0000313" key="3">
    <source>
        <dbReference type="Proteomes" id="UP000009168"/>
    </source>
</evidence>
<dbReference type="OMA" id="QIVEVCM"/>
<dbReference type="GeneID" id="7845790"/>
<keyword evidence="3" id="KW-1185">Reference proteome</keyword>
<dbReference type="EMBL" id="GG662738">
    <property type="protein sequence ID" value="EAR93064.2"/>
    <property type="molecule type" value="Genomic_DNA"/>
</dbReference>
<dbReference type="PANTHER" id="PTHR12806:SF0">
    <property type="entry name" value="VACUOLAR-SORTING PROTEIN SNF8"/>
    <property type="match status" value="1"/>
</dbReference>
<dbReference type="InParanoid" id="Q239A6"/>
<dbReference type="InterPro" id="IPR036388">
    <property type="entry name" value="WH-like_DNA-bd_sf"/>
</dbReference>
<dbReference type="GO" id="GO:0043328">
    <property type="term" value="P:protein transport to vacuole involved in ubiquitin-dependent protein catabolic process via the multivesicular body sorting pathway"/>
    <property type="evidence" value="ECO:0007669"/>
    <property type="project" value="TreeGrafter"/>
</dbReference>
<dbReference type="InterPro" id="IPR036390">
    <property type="entry name" value="WH_DNA-bd_sf"/>
</dbReference>
<dbReference type="InterPro" id="IPR040608">
    <property type="entry name" value="Snf8/Vps36"/>
</dbReference>
<protein>
    <submittedName>
        <fullName evidence="2">EAP30/Vps36 family protein</fullName>
    </submittedName>
</protein>
<dbReference type="RefSeq" id="XP_001013309.2">
    <property type="nucleotide sequence ID" value="XM_001013309.3"/>
</dbReference>
<gene>
    <name evidence="2" type="ORF">TTHERM_00449090</name>
</gene>
<dbReference type="Pfam" id="PF04157">
    <property type="entry name" value="EAP30"/>
    <property type="match status" value="1"/>
</dbReference>
<dbReference type="PANTHER" id="PTHR12806">
    <property type="entry name" value="EAP30 SUBUNIT OF ELL COMPLEX"/>
    <property type="match status" value="1"/>
</dbReference>
<dbReference type="STRING" id="312017.Q239A6"/>
<dbReference type="AlphaFoldDB" id="Q239A6"/>
<reference evidence="3" key="1">
    <citation type="journal article" date="2006" name="PLoS Biol.">
        <title>Macronuclear genome sequence of the ciliate Tetrahymena thermophila, a model eukaryote.</title>
        <authorList>
            <person name="Eisen J.A."/>
            <person name="Coyne R.S."/>
            <person name="Wu M."/>
            <person name="Wu D."/>
            <person name="Thiagarajan M."/>
            <person name="Wortman J.R."/>
            <person name="Badger J.H."/>
            <person name="Ren Q."/>
            <person name="Amedeo P."/>
            <person name="Jones K.M."/>
            <person name="Tallon L.J."/>
            <person name="Delcher A.L."/>
            <person name="Salzberg S.L."/>
            <person name="Silva J.C."/>
            <person name="Haas B.J."/>
            <person name="Majoros W.H."/>
            <person name="Farzad M."/>
            <person name="Carlton J.M."/>
            <person name="Smith R.K. Jr."/>
            <person name="Garg J."/>
            <person name="Pearlman R.E."/>
            <person name="Karrer K.M."/>
            <person name="Sun L."/>
            <person name="Manning G."/>
            <person name="Elde N.C."/>
            <person name="Turkewitz A.P."/>
            <person name="Asai D.J."/>
            <person name="Wilkes D.E."/>
            <person name="Wang Y."/>
            <person name="Cai H."/>
            <person name="Collins K."/>
            <person name="Stewart B.A."/>
            <person name="Lee S.R."/>
            <person name="Wilamowska K."/>
            <person name="Weinberg Z."/>
            <person name="Ruzzo W.L."/>
            <person name="Wloga D."/>
            <person name="Gaertig J."/>
            <person name="Frankel J."/>
            <person name="Tsao C.-C."/>
            <person name="Gorovsky M.A."/>
            <person name="Keeling P.J."/>
            <person name="Waller R.F."/>
            <person name="Patron N.J."/>
            <person name="Cherry J.M."/>
            <person name="Stover N.A."/>
            <person name="Krieger C.J."/>
            <person name="del Toro C."/>
            <person name="Ryder H.F."/>
            <person name="Williamson S.C."/>
            <person name="Barbeau R.A."/>
            <person name="Hamilton E.P."/>
            <person name="Orias E."/>
        </authorList>
    </citation>
    <scope>NUCLEOTIDE SEQUENCE [LARGE SCALE GENOMIC DNA]</scope>
    <source>
        <strain evidence="3">SB210</strain>
    </source>
</reference>
<proteinExistence type="inferred from homology"/>
<organism evidence="2 3">
    <name type="scientific">Tetrahymena thermophila (strain SB210)</name>
    <dbReference type="NCBI Taxonomy" id="312017"/>
    <lineage>
        <taxon>Eukaryota</taxon>
        <taxon>Sar</taxon>
        <taxon>Alveolata</taxon>
        <taxon>Ciliophora</taxon>
        <taxon>Intramacronucleata</taxon>
        <taxon>Oligohymenophorea</taxon>
        <taxon>Hymenostomatida</taxon>
        <taxon>Tetrahymenina</taxon>
        <taxon>Tetrahymenidae</taxon>
        <taxon>Tetrahymena</taxon>
    </lineage>
</organism>
<evidence type="ECO:0000313" key="2">
    <source>
        <dbReference type="EMBL" id="EAR93064.2"/>
    </source>
</evidence>
<dbReference type="Proteomes" id="UP000009168">
    <property type="component" value="Unassembled WGS sequence"/>
</dbReference>
<dbReference type="KEGG" id="tet:TTHERM_00449090"/>